<accession>A0A380U3D7</accession>
<evidence type="ECO:0000313" key="8">
    <source>
        <dbReference type="EMBL" id="SUT95176.1"/>
    </source>
</evidence>
<dbReference type="InterPro" id="IPR000845">
    <property type="entry name" value="Nucleoside_phosphorylase_d"/>
</dbReference>
<protein>
    <recommendedName>
        <fullName evidence="6">5'-methylthioadenosine/S-adenosylhomocysteine nucleosidase</fullName>
        <shortName evidence="6">MTA/SAH nucleosidase</shortName>
        <shortName evidence="6">MTAN</shortName>
        <ecNumber evidence="6">3.2.2.9</ecNumber>
    </recommendedName>
    <alternativeName>
        <fullName evidence="6">5'-deoxyadenosine nucleosidase</fullName>
        <shortName evidence="6">DOA nucleosidase</shortName>
        <shortName evidence="6">dAdo nucleosidase</shortName>
    </alternativeName>
    <alternativeName>
        <fullName evidence="6">5'-methylthioadenosine nucleosidase</fullName>
        <shortName evidence="6">MTA nucleosidase</shortName>
    </alternativeName>
    <alternativeName>
        <fullName evidence="6">S-adenosylhomocysteine nucleosidase</fullName>
        <shortName evidence="6">AdoHcy nucleosidase</shortName>
        <shortName evidence="6">SAH nucleosidase</shortName>
        <shortName evidence="6">SRH nucleosidase</shortName>
    </alternativeName>
</protein>
<evidence type="ECO:0000259" key="7">
    <source>
        <dbReference type="Pfam" id="PF01048"/>
    </source>
</evidence>
<dbReference type="NCBIfam" id="NF004079">
    <property type="entry name" value="PRK05584.1"/>
    <property type="match status" value="1"/>
</dbReference>
<dbReference type="Proteomes" id="UP000254253">
    <property type="component" value="Unassembled WGS sequence"/>
</dbReference>
<evidence type="ECO:0000313" key="9">
    <source>
        <dbReference type="Proteomes" id="UP000254253"/>
    </source>
</evidence>
<keyword evidence="4 6" id="KW-0486">Methionine biosynthesis</keyword>
<dbReference type="GO" id="GO:0008930">
    <property type="term" value="F:methylthioadenosine nucleosidase activity"/>
    <property type="evidence" value="ECO:0007669"/>
    <property type="project" value="UniProtKB-UniRule"/>
</dbReference>
<dbReference type="GO" id="GO:0009164">
    <property type="term" value="P:nucleoside catabolic process"/>
    <property type="evidence" value="ECO:0007669"/>
    <property type="project" value="InterPro"/>
</dbReference>
<keyword evidence="9" id="KW-1185">Reference proteome</keyword>
<dbReference type="InterPro" id="IPR035994">
    <property type="entry name" value="Nucleoside_phosphorylase_sf"/>
</dbReference>
<dbReference type="AlphaFoldDB" id="A0A380U3D7"/>
<organism evidence="8 9">
    <name type="scientific">Actinobacillus lignieresii</name>
    <dbReference type="NCBI Taxonomy" id="720"/>
    <lineage>
        <taxon>Bacteria</taxon>
        <taxon>Pseudomonadati</taxon>
        <taxon>Pseudomonadota</taxon>
        <taxon>Gammaproteobacteria</taxon>
        <taxon>Pasteurellales</taxon>
        <taxon>Pasteurellaceae</taxon>
        <taxon>Actinobacillus</taxon>
    </lineage>
</organism>
<evidence type="ECO:0000256" key="4">
    <source>
        <dbReference type="ARBA" id="ARBA00023167"/>
    </source>
</evidence>
<dbReference type="RefSeq" id="WP_115590875.1">
    <property type="nucleotide sequence ID" value="NZ_LR134169.1"/>
</dbReference>
<keyword evidence="2 6" id="KW-0028">Amino-acid biosynthesis</keyword>
<dbReference type="Gene3D" id="3.40.50.1580">
    <property type="entry name" value="Nucleoside phosphorylase domain"/>
    <property type="match status" value="1"/>
</dbReference>
<comment type="catalytic activity">
    <reaction evidence="6">
        <text>S-methyl-5'-thioadenosine + H2O = 5-(methylsulfanyl)-D-ribose + adenine</text>
        <dbReference type="Rhea" id="RHEA:13617"/>
        <dbReference type="ChEBI" id="CHEBI:15377"/>
        <dbReference type="ChEBI" id="CHEBI:16708"/>
        <dbReference type="ChEBI" id="CHEBI:17509"/>
        <dbReference type="ChEBI" id="CHEBI:78440"/>
        <dbReference type="EC" id="3.2.2.9"/>
    </reaction>
</comment>
<dbReference type="InterPro" id="IPR010049">
    <property type="entry name" value="MTA_SAH_Nsdase"/>
</dbReference>
<dbReference type="PANTHER" id="PTHR46832:SF1">
    <property type="entry name" value="5'-METHYLTHIOADENOSINE_S-ADENOSYLHOMOCYSTEINE NUCLEOSIDASE"/>
    <property type="match status" value="1"/>
</dbReference>
<dbReference type="GO" id="GO:0019284">
    <property type="term" value="P:L-methionine salvage from S-adenosylmethionine"/>
    <property type="evidence" value="ECO:0007669"/>
    <property type="project" value="TreeGrafter"/>
</dbReference>
<dbReference type="HAMAP" id="MF_01684">
    <property type="entry name" value="Salvage_MtnN"/>
    <property type="match status" value="1"/>
</dbReference>
<reference evidence="8 9" key="1">
    <citation type="submission" date="2018-06" db="EMBL/GenBank/DDBJ databases">
        <authorList>
            <consortium name="Pathogen Informatics"/>
            <person name="Doyle S."/>
        </authorList>
    </citation>
    <scope>NUCLEOTIDE SEQUENCE [LARGE SCALE GENOMIC DNA]</scope>
    <source>
        <strain evidence="8 9">NCTC4191</strain>
    </source>
</reference>
<dbReference type="Pfam" id="PF01048">
    <property type="entry name" value="PNP_UDP_1"/>
    <property type="match status" value="1"/>
</dbReference>
<dbReference type="PANTHER" id="PTHR46832">
    <property type="entry name" value="5'-METHYLTHIOADENOSINE/S-ADENOSYLHOMOCYSTEINE NUCLEOSIDASE"/>
    <property type="match status" value="1"/>
</dbReference>
<dbReference type="GO" id="GO:0019509">
    <property type="term" value="P:L-methionine salvage from methylthioadenosine"/>
    <property type="evidence" value="ECO:0007669"/>
    <property type="project" value="UniProtKB-UniRule"/>
</dbReference>
<evidence type="ECO:0000256" key="6">
    <source>
        <dbReference type="HAMAP-Rule" id="MF_01684"/>
    </source>
</evidence>
<comment type="similarity">
    <text evidence="6">Belongs to the PNP/UDP phosphorylase family. MtnN subfamily.</text>
</comment>
<evidence type="ECO:0000256" key="1">
    <source>
        <dbReference type="ARBA" id="ARBA00004945"/>
    </source>
</evidence>
<comment type="catalytic activity">
    <reaction evidence="6">
        <text>S-adenosyl-L-homocysteine + H2O = S-(5-deoxy-D-ribos-5-yl)-L-homocysteine + adenine</text>
        <dbReference type="Rhea" id="RHEA:17805"/>
        <dbReference type="ChEBI" id="CHEBI:15377"/>
        <dbReference type="ChEBI" id="CHEBI:16708"/>
        <dbReference type="ChEBI" id="CHEBI:57856"/>
        <dbReference type="ChEBI" id="CHEBI:58195"/>
        <dbReference type="EC" id="3.2.2.9"/>
    </reaction>
</comment>
<evidence type="ECO:0000256" key="5">
    <source>
        <dbReference type="ARBA" id="ARBA00050313"/>
    </source>
</evidence>
<feature type="binding site" evidence="6">
    <location>
        <position position="154"/>
    </location>
    <ligand>
        <name>substrate</name>
    </ligand>
</feature>
<dbReference type="NCBIfam" id="TIGR01704">
    <property type="entry name" value="MTA_SAH-Nsdase"/>
    <property type="match status" value="1"/>
</dbReference>
<comment type="catalytic activity">
    <reaction evidence="5">
        <text>5'-deoxyadenosine + H2O = 5-deoxy-D-ribose + adenine</text>
        <dbReference type="Rhea" id="RHEA:29859"/>
        <dbReference type="ChEBI" id="CHEBI:15377"/>
        <dbReference type="ChEBI" id="CHEBI:16708"/>
        <dbReference type="ChEBI" id="CHEBI:17319"/>
        <dbReference type="ChEBI" id="CHEBI:149540"/>
        <dbReference type="EC" id="3.2.2.9"/>
    </reaction>
    <physiologicalReaction direction="left-to-right" evidence="5">
        <dbReference type="Rhea" id="RHEA:29860"/>
    </physiologicalReaction>
</comment>
<keyword evidence="3 6" id="KW-0378">Hydrolase</keyword>
<keyword evidence="8" id="KW-0326">Glycosidase</keyword>
<dbReference type="SUPFAM" id="SSF53167">
    <property type="entry name" value="Purine and uridine phosphorylases"/>
    <property type="match status" value="1"/>
</dbReference>
<gene>
    <name evidence="8" type="primary">mtn</name>
    <name evidence="6" type="synonym">mtnN</name>
    <name evidence="8" type="ORF">NCTC4191_01815</name>
</gene>
<dbReference type="CDD" id="cd09008">
    <property type="entry name" value="MTAN"/>
    <property type="match status" value="1"/>
</dbReference>
<evidence type="ECO:0000256" key="3">
    <source>
        <dbReference type="ARBA" id="ARBA00022801"/>
    </source>
</evidence>
<feature type="active site" description="Proton acceptor" evidence="6">
    <location>
        <position position="14"/>
    </location>
</feature>
<comment type="function">
    <text evidence="6">Catalyzes the irreversible cleavage of the glycosidic bond in both 5'-methylthioadenosine (MTA) and S-adenosylhomocysteine (SAH/AdoHcy) to adenine and the corresponding thioribose, 5'-methylthioribose and S-ribosylhomocysteine, respectively. Also cleaves 5'-deoxyadenosine, a toxic by-product of radical S-adenosylmethionine (SAM) enzymes, into 5-deoxyribose and adenine.</text>
</comment>
<feature type="binding site" evidence="6">
    <location>
        <begin position="175"/>
        <end position="176"/>
    </location>
    <ligand>
        <name>substrate</name>
    </ligand>
</feature>
<dbReference type="EMBL" id="UFRN01000002">
    <property type="protein sequence ID" value="SUT95176.1"/>
    <property type="molecule type" value="Genomic_DNA"/>
</dbReference>
<dbReference type="GO" id="GO:0005829">
    <property type="term" value="C:cytosol"/>
    <property type="evidence" value="ECO:0007669"/>
    <property type="project" value="TreeGrafter"/>
</dbReference>
<name>A0A380U3D7_ACTLI</name>
<feature type="binding site" evidence="6">
    <location>
        <position position="80"/>
    </location>
    <ligand>
        <name>substrate</name>
    </ligand>
</feature>
<evidence type="ECO:0000256" key="2">
    <source>
        <dbReference type="ARBA" id="ARBA00022605"/>
    </source>
</evidence>
<dbReference type="UniPathway" id="UPA00904">
    <property type="reaction ID" value="UER00871"/>
</dbReference>
<dbReference type="FunFam" id="3.40.50.1580:FF:000001">
    <property type="entry name" value="MTA/SAH nucleosidase family protein"/>
    <property type="match status" value="1"/>
</dbReference>
<feature type="active site" description="Proton donor" evidence="6">
    <location>
        <position position="199"/>
    </location>
</feature>
<dbReference type="GO" id="GO:0008782">
    <property type="term" value="F:adenosylhomocysteine nucleosidase activity"/>
    <property type="evidence" value="ECO:0007669"/>
    <property type="project" value="UniProtKB-UniRule"/>
</dbReference>
<sequence>MRLKIGIIGAMAQEVEILRNLMVEAKVIEIAGCKIYDGKINNTQVALLQSGIGKVAAAVGTALLLELTKPDMIINTGSAGGLDANLNVGDIVISTEVRHHDADVTAFGYEKGQLPANPAAFLPNEQLVSVALKETQTAGFNAVSGLICSGDVFVNGAEKIAIIRQDFPSVAAVEMEAAAIAQVCHAFNVPFVVVRAISDVADKESHLSFDEFLPLAAKNSSEIVVAMLNNFA</sequence>
<comment type="pathway">
    <text evidence="1 6">Amino-acid biosynthesis; L-methionine biosynthesis via salvage pathway; S-methyl-5-thio-alpha-D-ribose 1-phosphate from S-methyl-5'-thioadenosine (hydrolase route): step 1/2.</text>
</comment>
<feature type="domain" description="Nucleoside phosphorylase" evidence="7">
    <location>
        <begin position="4"/>
        <end position="228"/>
    </location>
</feature>
<proteinExistence type="inferred from homology"/>
<dbReference type="EC" id="3.2.2.9" evidence="6"/>